<evidence type="ECO:0000313" key="2">
    <source>
        <dbReference type="EMBL" id="ADK68146.1"/>
    </source>
</evidence>
<evidence type="ECO:0000256" key="1">
    <source>
        <dbReference type="SAM" id="Phobius"/>
    </source>
</evidence>
<dbReference type="GeneID" id="78512457"/>
<dbReference type="InterPro" id="IPR018770">
    <property type="entry name" value="ChloroindolylP_hydrolase"/>
</dbReference>
<dbReference type="EMBL" id="CP002106">
    <property type="protein sequence ID" value="ADK68146.1"/>
    <property type="molecule type" value="Genomic_DNA"/>
</dbReference>
<accession>E1QVJ3</accession>
<dbReference type="eggNOG" id="COG4915">
    <property type="taxonomic scope" value="Bacteria"/>
</dbReference>
<dbReference type="HOGENOM" id="CLU_039279_0_0_11"/>
<organism evidence="2 3">
    <name type="scientific">Olsenella uli (strain ATCC 49627 / DSM 7084 / CCUG 31166 / CIP 109912 / JCM 12494 / LMG 11480 / NCIMB 702895 / VPI D76D-27C)</name>
    <name type="common">Lactobacillus uli</name>
    <dbReference type="NCBI Taxonomy" id="633147"/>
    <lineage>
        <taxon>Bacteria</taxon>
        <taxon>Bacillati</taxon>
        <taxon>Actinomycetota</taxon>
        <taxon>Coriobacteriia</taxon>
        <taxon>Coriobacteriales</taxon>
        <taxon>Atopobiaceae</taxon>
        <taxon>Olsenella</taxon>
    </lineage>
</organism>
<evidence type="ECO:0008006" key="4">
    <source>
        <dbReference type="Google" id="ProtNLM"/>
    </source>
</evidence>
<feature type="transmembrane region" description="Helical" evidence="1">
    <location>
        <begin position="69"/>
        <end position="92"/>
    </location>
</feature>
<protein>
    <recommendedName>
        <fullName evidence="4">5-bromo-4-chloroindolyl phosphate hydrolysis protein</fullName>
    </recommendedName>
</protein>
<dbReference type="RefSeq" id="WP_013251898.1">
    <property type="nucleotide sequence ID" value="NC_014363.1"/>
</dbReference>
<name>E1QVJ3_OLSUV</name>
<feature type="transmembrane region" description="Helical" evidence="1">
    <location>
        <begin position="98"/>
        <end position="116"/>
    </location>
</feature>
<proteinExistence type="predicted"/>
<keyword evidence="1" id="KW-0812">Transmembrane</keyword>
<sequence length="362" mass="38483">MDEKDQEIPGGGVERQVGESVSKMGLEDLVDSMGRVAQGAARQLGLVGGDPSPYVICERNATRRAVVRTVGGVVLLAIAFSLLPVSGVFALLGTSASVVVLAIAIVFAALGLWGILQGSRRRRLAKALAQVAKAVGERQSVPLVELAGRVEVPVGQLGLLVGEAIKRGLIPEGRLDAPLGTQTLYLTTSSWEDDCTARDAVTAARAQAESRRQELTEDACEVVEACSSFVTRIHALGPRVSDGKVFLSLEGIASKVAGLSDYVAAHPEAASQLRRAVTYYLPTTAKLASSYVELEGCSESPEASSTKEELKRTIALVDSSLARLSDELLREQSWDLRGDMKVMRTMLEQDGLADGRDDVPRA</sequence>
<dbReference type="STRING" id="633147.Olsu_1036"/>
<keyword evidence="1" id="KW-1133">Transmembrane helix</keyword>
<gene>
    <name evidence="2" type="ordered locus">Olsu_1036</name>
</gene>
<keyword evidence="3" id="KW-1185">Reference proteome</keyword>
<dbReference type="Proteomes" id="UP000000333">
    <property type="component" value="Chromosome"/>
</dbReference>
<dbReference type="OrthoDB" id="9782052at2"/>
<evidence type="ECO:0000313" key="3">
    <source>
        <dbReference type="Proteomes" id="UP000000333"/>
    </source>
</evidence>
<dbReference type="Pfam" id="PF10112">
    <property type="entry name" value="Halogen_Hydrol"/>
    <property type="match status" value="1"/>
</dbReference>
<reference evidence="2 3" key="1">
    <citation type="journal article" date="2010" name="Stand. Genomic Sci.">
        <title>Complete genome sequence of Olsenella uli type strain (VPI D76D-27C).</title>
        <authorList>
            <person name="Goker M."/>
            <person name="Held B."/>
            <person name="Lucas S."/>
            <person name="Nolan M."/>
            <person name="Yasawong M."/>
            <person name="Glavina Del Rio T."/>
            <person name="Tice H."/>
            <person name="Cheng J.F."/>
            <person name="Bruce D."/>
            <person name="Detter J.C."/>
            <person name="Tapia R."/>
            <person name="Han C."/>
            <person name="Goodwin L."/>
            <person name="Pitluck S."/>
            <person name="Liolios K."/>
            <person name="Ivanova N."/>
            <person name="Mavromatis K."/>
            <person name="Mikhailova N."/>
            <person name="Pati A."/>
            <person name="Chen A."/>
            <person name="Palaniappan K."/>
            <person name="Land M."/>
            <person name="Hauser L."/>
            <person name="Chang Y.J."/>
            <person name="Jeffries C.D."/>
            <person name="Rohde M."/>
            <person name="Sikorski J."/>
            <person name="Pukall R."/>
            <person name="Woyke T."/>
            <person name="Bristow J."/>
            <person name="Eisen J.A."/>
            <person name="Markowitz V."/>
            <person name="Hugenholtz P."/>
            <person name="Kyrpides N.C."/>
            <person name="Klenk H.P."/>
            <person name="Lapidus A."/>
        </authorList>
    </citation>
    <scope>NUCLEOTIDE SEQUENCE [LARGE SCALE GENOMIC DNA]</scope>
    <source>
        <strain evidence="3">ATCC 49627 / DSM 7084 / CIP 109912 / JCM 12494 / NCIMB 702895 / VPI D76D-27C</strain>
    </source>
</reference>
<keyword evidence="1" id="KW-0472">Membrane</keyword>
<dbReference type="AlphaFoldDB" id="E1QVJ3"/>
<dbReference type="KEGG" id="ols:Olsu_1036"/>